<dbReference type="Proteomes" id="UP000799324">
    <property type="component" value="Unassembled WGS sequence"/>
</dbReference>
<accession>A0A6A6SSL2</accession>
<evidence type="ECO:0000313" key="3">
    <source>
        <dbReference type="EMBL" id="KAF2649553.1"/>
    </source>
</evidence>
<evidence type="ECO:0000256" key="1">
    <source>
        <dbReference type="SAM" id="MobiDB-lite"/>
    </source>
</evidence>
<sequence>MEDVSPVGIMFHILYLVGLRGMIGLTVGLIVGFRAGRSESKRIEERLSEWKKNIGRKKQEDKRVHTSQEHPLPFGRFYGIIGLTWGFMLMYVADRIGRKKQEDESVHTRQEGGIAPDEKIGDRAPVRKSREFGFNCRR</sequence>
<feature type="compositionally biased region" description="Basic and acidic residues" evidence="1">
    <location>
        <begin position="100"/>
        <end position="131"/>
    </location>
</feature>
<evidence type="ECO:0000313" key="4">
    <source>
        <dbReference type="Proteomes" id="UP000799324"/>
    </source>
</evidence>
<proteinExistence type="predicted"/>
<feature type="transmembrane region" description="Helical" evidence="2">
    <location>
        <begin position="75"/>
        <end position="93"/>
    </location>
</feature>
<keyword evidence="2" id="KW-0472">Membrane</keyword>
<reference evidence="3" key="1">
    <citation type="journal article" date="2020" name="Stud. Mycol.">
        <title>101 Dothideomycetes genomes: a test case for predicting lifestyles and emergence of pathogens.</title>
        <authorList>
            <person name="Haridas S."/>
            <person name="Albert R."/>
            <person name="Binder M."/>
            <person name="Bloem J."/>
            <person name="Labutti K."/>
            <person name="Salamov A."/>
            <person name="Andreopoulos B."/>
            <person name="Baker S."/>
            <person name="Barry K."/>
            <person name="Bills G."/>
            <person name="Bluhm B."/>
            <person name="Cannon C."/>
            <person name="Castanera R."/>
            <person name="Culley D."/>
            <person name="Daum C."/>
            <person name="Ezra D."/>
            <person name="Gonzalez J."/>
            <person name="Henrissat B."/>
            <person name="Kuo A."/>
            <person name="Liang C."/>
            <person name="Lipzen A."/>
            <person name="Lutzoni F."/>
            <person name="Magnuson J."/>
            <person name="Mondo S."/>
            <person name="Nolan M."/>
            <person name="Ohm R."/>
            <person name="Pangilinan J."/>
            <person name="Park H.-J."/>
            <person name="Ramirez L."/>
            <person name="Alfaro M."/>
            <person name="Sun H."/>
            <person name="Tritt A."/>
            <person name="Yoshinaga Y."/>
            <person name="Zwiers L.-H."/>
            <person name="Turgeon B."/>
            <person name="Goodwin S."/>
            <person name="Spatafora J."/>
            <person name="Crous P."/>
            <person name="Grigoriev I."/>
        </authorList>
    </citation>
    <scope>NUCLEOTIDE SEQUENCE</scope>
    <source>
        <strain evidence="3">CBS 122681</strain>
    </source>
</reference>
<gene>
    <name evidence="3" type="ORF">K491DRAFT_721551</name>
</gene>
<keyword evidence="2" id="KW-1133">Transmembrane helix</keyword>
<name>A0A6A6SSL2_9PLEO</name>
<feature type="region of interest" description="Disordered" evidence="1">
    <location>
        <begin position="100"/>
        <end position="138"/>
    </location>
</feature>
<keyword evidence="4" id="KW-1185">Reference proteome</keyword>
<keyword evidence="2" id="KW-0812">Transmembrane</keyword>
<evidence type="ECO:0000256" key="2">
    <source>
        <dbReference type="SAM" id="Phobius"/>
    </source>
</evidence>
<organism evidence="3 4">
    <name type="scientific">Lophiostoma macrostomum CBS 122681</name>
    <dbReference type="NCBI Taxonomy" id="1314788"/>
    <lineage>
        <taxon>Eukaryota</taxon>
        <taxon>Fungi</taxon>
        <taxon>Dikarya</taxon>
        <taxon>Ascomycota</taxon>
        <taxon>Pezizomycotina</taxon>
        <taxon>Dothideomycetes</taxon>
        <taxon>Pleosporomycetidae</taxon>
        <taxon>Pleosporales</taxon>
        <taxon>Lophiostomataceae</taxon>
        <taxon>Lophiostoma</taxon>
    </lineage>
</organism>
<dbReference type="AlphaFoldDB" id="A0A6A6SSL2"/>
<dbReference type="EMBL" id="MU004487">
    <property type="protein sequence ID" value="KAF2649553.1"/>
    <property type="molecule type" value="Genomic_DNA"/>
</dbReference>
<feature type="transmembrane region" description="Helical" evidence="2">
    <location>
        <begin position="12"/>
        <end position="33"/>
    </location>
</feature>
<protein>
    <submittedName>
        <fullName evidence="3">Uncharacterized protein</fullName>
    </submittedName>
</protein>